<dbReference type="PROSITE" id="PS50902">
    <property type="entry name" value="FLAVODOXIN_LIKE"/>
    <property type="match status" value="1"/>
</dbReference>
<dbReference type="SUPFAM" id="SSF52218">
    <property type="entry name" value="Flavoproteins"/>
    <property type="match status" value="1"/>
</dbReference>
<dbReference type="Gene3D" id="3.40.50.360">
    <property type="match status" value="1"/>
</dbReference>
<evidence type="ECO:0000256" key="3">
    <source>
        <dbReference type="ARBA" id="ARBA00022643"/>
    </source>
</evidence>
<dbReference type="InterPro" id="IPR008254">
    <property type="entry name" value="Flavodoxin/NO_synth"/>
</dbReference>
<dbReference type="InterPro" id="IPR010089">
    <property type="entry name" value="Flavoprotein_WrbA-like"/>
</dbReference>
<evidence type="ECO:0000256" key="1">
    <source>
        <dbReference type="ARBA" id="ARBA00006961"/>
    </source>
</evidence>
<proteinExistence type="inferred from homology"/>
<evidence type="ECO:0000313" key="6">
    <source>
        <dbReference type="EMBL" id="PXV83892.1"/>
    </source>
</evidence>
<gene>
    <name evidence="6" type="ORF">C8R14_1028</name>
</gene>
<dbReference type="EMBL" id="QICQ01000002">
    <property type="protein sequence ID" value="PXV83892.1"/>
    <property type="molecule type" value="Genomic_DNA"/>
</dbReference>
<dbReference type="PANTHER" id="PTHR30546">
    <property type="entry name" value="FLAVODOXIN-RELATED PROTEIN WRBA-RELATED"/>
    <property type="match status" value="1"/>
</dbReference>
<dbReference type="InterPro" id="IPR005025">
    <property type="entry name" value="FMN_Rdtase-like_dom"/>
</dbReference>
<sequence length="207" mass="22246">MKSIKVAVIYYSLTGHNLQLAKAAADAAKEAGAEVRLARVMELIPTEKLESNEGWKNYMKAAQGIPEASLDDLDWADVFIFSTPTRYGNVAAQMKMFLDSTGGLWSAGKLANKVATVMTSAQNLHGGQESTTLTLYNIMHHWGAIVVAPGYTNECIYKSGGNPYGASATASRDVTVSGEVLEAARHQARRAVQIASWIKTGQATGHQ</sequence>
<dbReference type="Pfam" id="PF03358">
    <property type="entry name" value="FMN_red"/>
    <property type="match status" value="1"/>
</dbReference>
<keyword evidence="3" id="KW-0288">FMN</keyword>
<evidence type="ECO:0000259" key="5">
    <source>
        <dbReference type="PROSITE" id="PS50902"/>
    </source>
</evidence>
<evidence type="ECO:0000256" key="2">
    <source>
        <dbReference type="ARBA" id="ARBA00022630"/>
    </source>
</evidence>
<keyword evidence="2" id="KW-0285">Flavoprotein</keyword>
<evidence type="ECO:0000256" key="4">
    <source>
        <dbReference type="ARBA" id="ARBA00029652"/>
    </source>
</evidence>
<accession>A0ABX5M9K7</accession>
<dbReference type="NCBIfam" id="TIGR01755">
    <property type="entry name" value="flav_wrbA"/>
    <property type="match status" value="1"/>
</dbReference>
<keyword evidence="7" id="KW-1185">Reference proteome</keyword>
<protein>
    <recommendedName>
        <fullName evidence="4">Flavoprotein WrbA</fullName>
    </recommendedName>
</protein>
<reference evidence="6 7" key="1">
    <citation type="submission" date="2018-04" db="EMBL/GenBank/DDBJ databases">
        <title>Active sludge and wastewater microbial communities from Klosterneuburg, Austria.</title>
        <authorList>
            <person name="Wagner M."/>
        </authorList>
    </citation>
    <scope>NUCLEOTIDE SEQUENCE [LARGE SCALE GENOMIC DNA]</scope>
    <source>
        <strain evidence="6 7">Nm 57</strain>
    </source>
</reference>
<name>A0ABX5M9K7_9PROT</name>
<dbReference type="NCBIfam" id="NF002999">
    <property type="entry name" value="PRK03767.1"/>
    <property type="match status" value="1"/>
</dbReference>
<dbReference type="RefSeq" id="WP_011633963.1">
    <property type="nucleotide sequence ID" value="NZ_FMTW01000004.1"/>
</dbReference>
<comment type="caution">
    <text evidence="6">The sequence shown here is derived from an EMBL/GenBank/DDBJ whole genome shotgun (WGS) entry which is preliminary data.</text>
</comment>
<organism evidence="6 7">
    <name type="scientific">Nitrosomonas eutropha</name>
    <dbReference type="NCBI Taxonomy" id="916"/>
    <lineage>
        <taxon>Bacteria</taxon>
        <taxon>Pseudomonadati</taxon>
        <taxon>Pseudomonadota</taxon>
        <taxon>Betaproteobacteria</taxon>
        <taxon>Nitrosomonadales</taxon>
        <taxon>Nitrosomonadaceae</taxon>
        <taxon>Nitrosomonas</taxon>
    </lineage>
</organism>
<dbReference type="InterPro" id="IPR029039">
    <property type="entry name" value="Flavoprotein-like_sf"/>
</dbReference>
<evidence type="ECO:0000313" key="7">
    <source>
        <dbReference type="Proteomes" id="UP000247780"/>
    </source>
</evidence>
<comment type="similarity">
    <text evidence="1">Belongs to the WrbA family.</text>
</comment>
<feature type="domain" description="Flavodoxin-like" evidence="5">
    <location>
        <begin position="6"/>
        <end position="192"/>
    </location>
</feature>
<dbReference type="PANTHER" id="PTHR30546:SF23">
    <property type="entry name" value="FLAVOPROTEIN-LIKE PROTEIN YCP4-RELATED"/>
    <property type="match status" value="1"/>
</dbReference>
<dbReference type="Proteomes" id="UP000247780">
    <property type="component" value="Unassembled WGS sequence"/>
</dbReference>